<reference evidence="1 2" key="1">
    <citation type="submission" date="2021-10" db="EMBL/GenBank/DDBJ databases">
        <title>Anaerobic single-cell dispensing facilitates the cultivation of human gut bacteria.</title>
        <authorList>
            <person name="Afrizal A."/>
        </authorList>
    </citation>
    <scope>NUCLEOTIDE SEQUENCE [LARGE SCALE GENOMIC DNA]</scope>
    <source>
        <strain evidence="1 2">CLA-AA-H200</strain>
    </source>
</reference>
<sequence>MIRLVISDMDGTLIDRDEILTDKAIKIAEELKKKNILFTIATGRAECMASDYVKKMKIQIPYIACNGATIMEGDTVLQRKQIPLKGLRALMEKADSMNMSLVYTADGKESIYRETPWIRRQQKEFNRYFHIHVPTEYEWKHLMIDKLMIMDETREGAIAILEDMCRELPDIYGFTRYTNKSVEVVSRDSTKASALKSVATLLDIPPESILAVGDHQNDIEMLRYSGIGAVVGNATEDAKHAADYVASGRCIDGVQEIVEKFCEITV</sequence>
<keyword evidence="1" id="KW-0378">Hydrolase</keyword>
<dbReference type="PANTHER" id="PTHR10000:SF8">
    <property type="entry name" value="HAD SUPERFAMILY HYDROLASE-LIKE, TYPE 3"/>
    <property type="match status" value="1"/>
</dbReference>
<dbReference type="InterPro" id="IPR006379">
    <property type="entry name" value="HAD-SF_hydro_IIB"/>
</dbReference>
<dbReference type="NCBIfam" id="TIGR01484">
    <property type="entry name" value="HAD-SF-IIB"/>
    <property type="match status" value="1"/>
</dbReference>
<comment type="caution">
    <text evidence="1">The sequence shown here is derived from an EMBL/GenBank/DDBJ whole genome shotgun (WGS) entry which is preliminary data.</text>
</comment>
<gene>
    <name evidence="1" type="ORF">LKD70_13270</name>
</gene>
<protein>
    <submittedName>
        <fullName evidence="1">HAD family hydrolase</fullName>
    </submittedName>
</protein>
<keyword evidence="2" id="KW-1185">Reference proteome</keyword>
<dbReference type="InterPro" id="IPR023214">
    <property type="entry name" value="HAD_sf"/>
</dbReference>
<dbReference type="RefSeq" id="WP_227708446.1">
    <property type="nucleotide sequence ID" value="NZ_JAJEQX010000026.1"/>
</dbReference>
<dbReference type="Proteomes" id="UP001198151">
    <property type="component" value="Unassembled WGS sequence"/>
</dbReference>
<dbReference type="GO" id="GO:0016787">
    <property type="term" value="F:hydrolase activity"/>
    <property type="evidence" value="ECO:0007669"/>
    <property type="project" value="UniProtKB-KW"/>
</dbReference>
<dbReference type="Pfam" id="PF08282">
    <property type="entry name" value="Hydrolase_3"/>
    <property type="match status" value="1"/>
</dbReference>
<dbReference type="SFLD" id="SFLDG01140">
    <property type="entry name" value="C2.B:_Phosphomannomutase_and_P"/>
    <property type="match status" value="1"/>
</dbReference>
<dbReference type="NCBIfam" id="TIGR00099">
    <property type="entry name" value="Cof-subfamily"/>
    <property type="match status" value="1"/>
</dbReference>
<evidence type="ECO:0000313" key="1">
    <source>
        <dbReference type="EMBL" id="MCC2255373.1"/>
    </source>
</evidence>
<dbReference type="SUPFAM" id="SSF56784">
    <property type="entry name" value="HAD-like"/>
    <property type="match status" value="1"/>
</dbReference>
<dbReference type="Gene3D" id="3.30.1240.10">
    <property type="match status" value="1"/>
</dbReference>
<dbReference type="InterPro" id="IPR036412">
    <property type="entry name" value="HAD-like_sf"/>
</dbReference>
<evidence type="ECO:0000313" key="2">
    <source>
        <dbReference type="Proteomes" id="UP001198151"/>
    </source>
</evidence>
<dbReference type="EMBL" id="JAJEQX010000026">
    <property type="protein sequence ID" value="MCC2255373.1"/>
    <property type="molecule type" value="Genomic_DNA"/>
</dbReference>
<dbReference type="Gene3D" id="3.40.50.1000">
    <property type="entry name" value="HAD superfamily/HAD-like"/>
    <property type="match status" value="1"/>
</dbReference>
<proteinExistence type="predicted"/>
<accession>A0ABS8G1A1</accession>
<dbReference type="SFLD" id="SFLDS00003">
    <property type="entry name" value="Haloacid_Dehalogenase"/>
    <property type="match status" value="1"/>
</dbReference>
<name>A0ABS8G1A1_9FIRM</name>
<dbReference type="InterPro" id="IPR000150">
    <property type="entry name" value="Cof"/>
</dbReference>
<organism evidence="1 2">
    <name type="scientific">Ruminococcus turbiniformis</name>
    <dbReference type="NCBI Taxonomy" id="2881258"/>
    <lineage>
        <taxon>Bacteria</taxon>
        <taxon>Bacillati</taxon>
        <taxon>Bacillota</taxon>
        <taxon>Clostridia</taxon>
        <taxon>Eubacteriales</taxon>
        <taxon>Oscillospiraceae</taxon>
        <taxon>Ruminococcus</taxon>
    </lineage>
</organism>
<dbReference type="PANTHER" id="PTHR10000">
    <property type="entry name" value="PHOSPHOSERINE PHOSPHATASE"/>
    <property type="match status" value="1"/>
</dbReference>